<accession>A0A1G4T8F7</accession>
<dbReference type="EMBL" id="FMTM01000008">
    <property type="protein sequence ID" value="SCW77616.1"/>
    <property type="molecule type" value="Genomic_DNA"/>
</dbReference>
<name>A0A1G4T8F7_9HYPH</name>
<gene>
    <name evidence="1" type="ORF">SAMN02927900_04843</name>
</gene>
<evidence type="ECO:0000313" key="2">
    <source>
        <dbReference type="Proteomes" id="UP000199542"/>
    </source>
</evidence>
<evidence type="ECO:0000313" key="1">
    <source>
        <dbReference type="EMBL" id="SCW77616.1"/>
    </source>
</evidence>
<dbReference type="Proteomes" id="UP000199542">
    <property type="component" value="Unassembled WGS sequence"/>
</dbReference>
<sequence>MEDDERTTISAEYQGDDIVVMSKDPLIGKLELMTETDEVVEVRIDRDTAEGLLSALVPFLAHGEGDEAPNFSTVQ</sequence>
<dbReference type="RefSeq" id="WP_092587299.1">
    <property type="nucleotide sequence ID" value="NZ_FMTM01000008.1"/>
</dbReference>
<proteinExistence type="predicted"/>
<dbReference type="AlphaFoldDB" id="A0A1G4T8F7"/>
<organism evidence="1 2">
    <name type="scientific">Rhizobium mongolense subsp. loessense</name>
    <dbReference type="NCBI Taxonomy" id="158890"/>
    <lineage>
        <taxon>Bacteria</taxon>
        <taxon>Pseudomonadati</taxon>
        <taxon>Pseudomonadota</taxon>
        <taxon>Alphaproteobacteria</taxon>
        <taxon>Hyphomicrobiales</taxon>
        <taxon>Rhizobiaceae</taxon>
        <taxon>Rhizobium/Agrobacterium group</taxon>
        <taxon>Rhizobium</taxon>
    </lineage>
</organism>
<protein>
    <submittedName>
        <fullName evidence="1">Uncharacterized protein</fullName>
    </submittedName>
</protein>
<reference evidence="1 2" key="1">
    <citation type="submission" date="2016-10" db="EMBL/GenBank/DDBJ databases">
        <authorList>
            <person name="de Groot N.N."/>
        </authorList>
    </citation>
    <scope>NUCLEOTIDE SEQUENCE [LARGE SCALE GENOMIC DNA]</scope>
    <source>
        <strain evidence="1 2">CGMCC 1.3401</strain>
    </source>
</reference>